<keyword evidence="7" id="KW-1185">Reference proteome</keyword>
<dbReference type="InterPro" id="IPR001807">
    <property type="entry name" value="ClC"/>
</dbReference>
<feature type="transmembrane region" description="Helical" evidence="5">
    <location>
        <begin position="49"/>
        <end position="69"/>
    </location>
</feature>
<keyword evidence="2 5" id="KW-0812">Transmembrane</keyword>
<feature type="transmembrane region" description="Helical" evidence="5">
    <location>
        <begin position="349"/>
        <end position="379"/>
    </location>
</feature>
<name>A0A7H0H6F6_9ACTN</name>
<dbReference type="InterPro" id="IPR014743">
    <property type="entry name" value="Cl-channel_core"/>
</dbReference>
<proteinExistence type="predicted"/>
<reference evidence="6 7" key="1">
    <citation type="submission" date="2020-08" db="EMBL/GenBank/DDBJ databases">
        <title>Genome sequence of Tessaracoccus defluvii JCM 17540T.</title>
        <authorList>
            <person name="Hyun D.-W."/>
            <person name="Bae J.-W."/>
        </authorList>
    </citation>
    <scope>NUCLEOTIDE SEQUENCE [LARGE SCALE GENOMIC DNA]</scope>
    <source>
        <strain evidence="6 7">JCM 17540</strain>
    </source>
</reference>
<dbReference type="KEGG" id="tdf:H9L22_00910"/>
<comment type="subcellular location">
    <subcellularLocation>
        <location evidence="1">Membrane</location>
        <topology evidence="1">Multi-pass membrane protein</topology>
    </subcellularLocation>
</comment>
<evidence type="ECO:0000256" key="3">
    <source>
        <dbReference type="ARBA" id="ARBA00022989"/>
    </source>
</evidence>
<dbReference type="Gene3D" id="1.10.3080.10">
    <property type="entry name" value="Clc chloride channel"/>
    <property type="match status" value="1"/>
</dbReference>
<dbReference type="GO" id="GO:0016020">
    <property type="term" value="C:membrane"/>
    <property type="evidence" value="ECO:0007669"/>
    <property type="project" value="UniProtKB-SubCell"/>
</dbReference>
<dbReference type="GO" id="GO:0015108">
    <property type="term" value="F:chloride transmembrane transporter activity"/>
    <property type="evidence" value="ECO:0007669"/>
    <property type="project" value="InterPro"/>
</dbReference>
<dbReference type="AlphaFoldDB" id="A0A7H0H6F6"/>
<dbReference type="Pfam" id="PF00654">
    <property type="entry name" value="Voltage_CLC"/>
    <property type="match status" value="1"/>
</dbReference>
<feature type="transmembrane region" description="Helical" evidence="5">
    <location>
        <begin position="234"/>
        <end position="257"/>
    </location>
</feature>
<evidence type="ECO:0000313" key="7">
    <source>
        <dbReference type="Proteomes" id="UP000516117"/>
    </source>
</evidence>
<dbReference type="Proteomes" id="UP000516117">
    <property type="component" value="Chromosome"/>
</dbReference>
<protein>
    <submittedName>
        <fullName evidence="6">Chloride channel protein</fullName>
    </submittedName>
</protein>
<organism evidence="6 7">
    <name type="scientific">Tessaracoccus defluvii</name>
    <dbReference type="NCBI Taxonomy" id="1285901"/>
    <lineage>
        <taxon>Bacteria</taxon>
        <taxon>Bacillati</taxon>
        <taxon>Actinomycetota</taxon>
        <taxon>Actinomycetes</taxon>
        <taxon>Propionibacteriales</taxon>
        <taxon>Propionibacteriaceae</taxon>
        <taxon>Tessaracoccus</taxon>
    </lineage>
</organism>
<evidence type="ECO:0000256" key="4">
    <source>
        <dbReference type="ARBA" id="ARBA00023136"/>
    </source>
</evidence>
<dbReference type="EMBL" id="CP060789">
    <property type="protein sequence ID" value="QNP56122.1"/>
    <property type="molecule type" value="Genomic_DNA"/>
</dbReference>
<evidence type="ECO:0000256" key="5">
    <source>
        <dbReference type="SAM" id="Phobius"/>
    </source>
</evidence>
<feature type="transmembrane region" description="Helical" evidence="5">
    <location>
        <begin position="301"/>
        <end position="319"/>
    </location>
</feature>
<feature type="transmembrane region" description="Helical" evidence="5">
    <location>
        <begin position="7"/>
        <end position="29"/>
    </location>
</feature>
<feature type="transmembrane region" description="Helical" evidence="5">
    <location>
        <begin position="166"/>
        <end position="183"/>
    </location>
</feature>
<gene>
    <name evidence="6" type="ORF">H9L22_00910</name>
</gene>
<feature type="transmembrane region" description="Helical" evidence="5">
    <location>
        <begin position="203"/>
        <end position="222"/>
    </location>
</feature>
<feature type="transmembrane region" description="Helical" evidence="5">
    <location>
        <begin position="277"/>
        <end position="294"/>
    </location>
</feature>
<dbReference type="SUPFAM" id="SSF81340">
    <property type="entry name" value="Clc chloride channel"/>
    <property type="match status" value="1"/>
</dbReference>
<evidence type="ECO:0000256" key="2">
    <source>
        <dbReference type="ARBA" id="ARBA00022692"/>
    </source>
</evidence>
<keyword evidence="4 5" id="KW-0472">Membrane</keyword>
<accession>A0A7H0H6F6</accession>
<keyword evidence="3 5" id="KW-1133">Transmembrane helix</keyword>
<dbReference type="RefSeq" id="WP_187721239.1">
    <property type="nucleotide sequence ID" value="NZ_BAABBL010000031.1"/>
</dbReference>
<sequence length="400" mass="41017">MRSFLRSWLLATLAGVVAGLAAVLVVALLDATQWLVAGESASAQEPATVRQALVVGAAGSVAAFAWVGLRHWQRRRNGPLAEAADALLQTVSVGIGAPVGREQAPRILARLLTRGLLARLRVPESAVTVFAGASMGAAFGAVYNTPLAGVAFAVERVLRGRRLSEVLIAGWATAIAVPIGWLAVPRSPAFAVAPSVAWPDMAWLIVVVPLAFVLGTLVRWVWSRAARVNLGDLAEAAGGLLAFWLMAAAAIVLPQILGNGKAVVAAGLAGELGLWEAVLLTVVKFAAVALFFAVGIRGGQIMPAVAVGMGAGTVLALVVEPLVGAQHASTVGFMLGIAVLAVSQRAPVFALCFGVELVPFSPALAAALAVTVLLVGIGLRAGPTPWKRRWPAAGERPSGG</sequence>
<evidence type="ECO:0000313" key="6">
    <source>
        <dbReference type="EMBL" id="QNP56122.1"/>
    </source>
</evidence>
<evidence type="ECO:0000256" key="1">
    <source>
        <dbReference type="ARBA" id="ARBA00004141"/>
    </source>
</evidence>